<comment type="catalytic activity">
    <reaction evidence="4">
        <text>GTP + H2O = GDP + phosphate + H(+)</text>
        <dbReference type="Rhea" id="RHEA:19669"/>
        <dbReference type="ChEBI" id="CHEBI:15377"/>
        <dbReference type="ChEBI" id="CHEBI:15378"/>
        <dbReference type="ChEBI" id="CHEBI:37565"/>
        <dbReference type="ChEBI" id="CHEBI:43474"/>
        <dbReference type="ChEBI" id="CHEBI:58189"/>
        <dbReference type="EC" id="3.6.5.2"/>
    </reaction>
</comment>
<dbReference type="EC" id="3.6.5.2" evidence="2"/>
<keyword evidence="3" id="KW-0378">Hydrolase</keyword>
<gene>
    <name evidence="6" type="ORF">pdam_00006273</name>
</gene>
<evidence type="ECO:0000256" key="5">
    <source>
        <dbReference type="SAM" id="MobiDB-lite"/>
    </source>
</evidence>
<dbReference type="Proteomes" id="UP000275408">
    <property type="component" value="Unassembled WGS sequence"/>
</dbReference>
<evidence type="ECO:0000313" key="6">
    <source>
        <dbReference type="EMBL" id="RMX55877.1"/>
    </source>
</evidence>
<proteinExistence type="inferred from homology"/>
<keyword evidence="7" id="KW-1185">Reference proteome</keyword>
<dbReference type="InterPro" id="IPR005225">
    <property type="entry name" value="Small_GTP-bd"/>
</dbReference>
<dbReference type="AlphaFoldDB" id="A0A3M6UQN8"/>
<dbReference type="Pfam" id="PF00071">
    <property type="entry name" value="Ras"/>
    <property type="match status" value="1"/>
</dbReference>
<comment type="caution">
    <text evidence="6">The sequence shown here is derived from an EMBL/GenBank/DDBJ whole genome shotgun (WGS) entry which is preliminary data.</text>
</comment>
<dbReference type="PROSITE" id="PS51419">
    <property type="entry name" value="RAB"/>
    <property type="match status" value="1"/>
</dbReference>
<evidence type="ECO:0000313" key="7">
    <source>
        <dbReference type="Proteomes" id="UP000275408"/>
    </source>
</evidence>
<comment type="similarity">
    <text evidence="1">Belongs to the small GTPase superfamily. Ras family.</text>
</comment>
<dbReference type="PRINTS" id="PR00449">
    <property type="entry name" value="RASTRNSFRMNG"/>
</dbReference>
<reference evidence="6 7" key="1">
    <citation type="journal article" date="2018" name="Sci. Rep.">
        <title>Comparative analysis of the Pocillopora damicornis genome highlights role of immune system in coral evolution.</title>
        <authorList>
            <person name="Cunning R."/>
            <person name="Bay R.A."/>
            <person name="Gillette P."/>
            <person name="Baker A.C."/>
            <person name="Traylor-Knowles N."/>
        </authorList>
    </citation>
    <scope>NUCLEOTIDE SEQUENCE [LARGE SCALE GENOMIC DNA]</scope>
    <source>
        <strain evidence="6">RSMAS</strain>
        <tissue evidence="6">Whole animal</tissue>
    </source>
</reference>
<dbReference type="InterPro" id="IPR027417">
    <property type="entry name" value="P-loop_NTPase"/>
</dbReference>
<dbReference type="STRING" id="46731.A0A3M6UQN8"/>
<dbReference type="OrthoDB" id="18798at2759"/>
<dbReference type="GO" id="GO:0005525">
    <property type="term" value="F:GTP binding"/>
    <property type="evidence" value="ECO:0007669"/>
    <property type="project" value="InterPro"/>
</dbReference>
<dbReference type="GO" id="GO:0003925">
    <property type="term" value="F:G protein activity"/>
    <property type="evidence" value="ECO:0007669"/>
    <property type="project" value="UniProtKB-EC"/>
</dbReference>
<feature type="region of interest" description="Disordered" evidence="5">
    <location>
        <begin position="1"/>
        <end position="26"/>
    </location>
</feature>
<dbReference type="NCBIfam" id="TIGR00231">
    <property type="entry name" value="small_GTP"/>
    <property type="match status" value="1"/>
</dbReference>
<feature type="compositionally biased region" description="Polar residues" evidence="5">
    <location>
        <begin position="1"/>
        <end position="11"/>
    </location>
</feature>
<dbReference type="SMART" id="SM00174">
    <property type="entry name" value="RHO"/>
    <property type="match status" value="1"/>
</dbReference>
<dbReference type="PANTHER" id="PTHR45704">
    <property type="entry name" value="RAS-LIKE FAMILY MEMBER 11"/>
    <property type="match status" value="1"/>
</dbReference>
<sequence>MQYLQTNSEGQHSLDKDSASRQAMKQRRKLGYSNQVNLRNIRIAVMGQDGVGKTALTVRFLTKRFIGEYDQTLETTNRHHIDVDGEYVALDILDTAGKNSEEKLENIIGYADIFLVLYSITDRTSFQEAGKIVKYIRRYRTLDSSSIIIAGTKRDLEHFRSVRETDGSRLTYSLNCGFFEISISESFAETVNMFNEILRQYLNAHPSQDPAGTITTAHSPTPMISPHKEMKSPSSWAKVKGLKTMPFRRKSTQAVAC</sequence>
<dbReference type="PROSITE" id="PS51421">
    <property type="entry name" value="RAS"/>
    <property type="match status" value="1"/>
</dbReference>
<dbReference type="InterPro" id="IPR051065">
    <property type="entry name" value="Ras-related_GTPase"/>
</dbReference>
<accession>A0A3M6UQN8</accession>
<dbReference type="EMBL" id="RCHS01000990">
    <property type="protein sequence ID" value="RMX55877.1"/>
    <property type="molecule type" value="Genomic_DNA"/>
</dbReference>
<evidence type="ECO:0000256" key="2">
    <source>
        <dbReference type="ARBA" id="ARBA00011984"/>
    </source>
</evidence>
<evidence type="ECO:0000256" key="3">
    <source>
        <dbReference type="ARBA" id="ARBA00022801"/>
    </source>
</evidence>
<dbReference type="Gene3D" id="3.40.50.300">
    <property type="entry name" value="P-loop containing nucleotide triphosphate hydrolases"/>
    <property type="match status" value="1"/>
</dbReference>
<organism evidence="6 7">
    <name type="scientific">Pocillopora damicornis</name>
    <name type="common">Cauliflower coral</name>
    <name type="synonym">Millepora damicornis</name>
    <dbReference type="NCBI Taxonomy" id="46731"/>
    <lineage>
        <taxon>Eukaryota</taxon>
        <taxon>Metazoa</taxon>
        <taxon>Cnidaria</taxon>
        <taxon>Anthozoa</taxon>
        <taxon>Hexacorallia</taxon>
        <taxon>Scleractinia</taxon>
        <taxon>Astrocoeniina</taxon>
        <taxon>Pocilloporidae</taxon>
        <taxon>Pocillopora</taxon>
    </lineage>
</organism>
<evidence type="ECO:0000256" key="1">
    <source>
        <dbReference type="ARBA" id="ARBA00008344"/>
    </source>
</evidence>
<dbReference type="SMART" id="SM00173">
    <property type="entry name" value="RAS"/>
    <property type="match status" value="1"/>
</dbReference>
<evidence type="ECO:0000256" key="4">
    <source>
        <dbReference type="ARBA" id="ARBA00048098"/>
    </source>
</evidence>
<protein>
    <recommendedName>
        <fullName evidence="2">small monomeric GTPase</fullName>
        <ecNumber evidence="2">3.6.5.2</ecNumber>
    </recommendedName>
</protein>
<dbReference type="SMART" id="SM00175">
    <property type="entry name" value="RAB"/>
    <property type="match status" value="1"/>
</dbReference>
<dbReference type="InterPro" id="IPR001806">
    <property type="entry name" value="Small_GTPase"/>
</dbReference>
<name>A0A3M6UQN8_POCDA</name>
<dbReference type="SUPFAM" id="SSF52540">
    <property type="entry name" value="P-loop containing nucleoside triphosphate hydrolases"/>
    <property type="match status" value="1"/>
</dbReference>